<dbReference type="InterPro" id="IPR001433">
    <property type="entry name" value="OxRdtase_FAD/NAD-bd"/>
</dbReference>
<comment type="cofactor">
    <cofactor evidence="12">
        <name>[2Fe-2S] cluster</name>
        <dbReference type="ChEBI" id="CHEBI:190135"/>
    </cofactor>
    <text evidence="12">Binds 1 [2Fe-2S] cluster per subunit.</text>
</comment>
<sequence length="244" mass="25881">MRQLLDFTVVENRELAQDTYLLSLAGDTSALAAPGQFVNLEIPGYYLRRPLSVFDWAPGRLDLIYKVLGEGTRDLVQVRVGTTMSVLSGLGNGFHAAPAQHPLIVGGGVGVVPLWALARTLIEEGQNPTVIYGFNSAAEVILVEETEALGARVLVTTADGSVGTAGFVTAALDQVPTADYLYACGPTPMLRALTAATALPGQFSLEERMACGFGACVGCVVSTRSGMSRVCKEGPVFTREELQW</sequence>
<gene>
    <name evidence="14" type="ORF">SAC06_10070</name>
</gene>
<dbReference type="InterPro" id="IPR037117">
    <property type="entry name" value="Dihydroorotate_DH_ele_sf"/>
</dbReference>
<evidence type="ECO:0000256" key="9">
    <source>
        <dbReference type="ARBA" id="ARBA00023014"/>
    </source>
</evidence>
<feature type="binding site" evidence="11">
    <location>
        <begin position="49"/>
        <end position="52"/>
    </location>
    <ligand>
        <name>FAD</name>
        <dbReference type="ChEBI" id="CHEBI:57692"/>
    </ligand>
</feature>
<dbReference type="InterPro" id="IPR050353">
    <property type="entry name" value="PyrK_electron_transfer"/>
</dbReference>
<evidence type="ECO:0000256" key="7">
    <source>
        <dbReference type="ARBA" id="ARBA00022982"/>
    </source>
</evidence>
<dbReference type="InterPro" id="IPR017927">
    <property type="entry name" value="FAD-bd_FR_type"/>
</dbReference>
<dbReference type="PIRSF" id="PIRSF006816">
    <property type="entry name" value="Cyc3_hyd_g"/>
    <property type="match status" value="1"/>
</dbReference>
<dbReference type="RefSeq" id="WP_350258170.1">
    <property type="nucleotide sequence ID" value="NZ_CP138335.1"/>
</dbReference>
<dbReference type="PANTHER" id="PTHR43513">
    <property type="entry name" value="DIHYDROOROTATE DEHYDROGENASE B (NAD(+)), ELECTRON TRANSFER SUBUNIT"/>
    <property type="match status" value="1"/>
</dbReference>
<evidence type="ECO:0000256" key="10">
    <source>
        <dbReference type="ARBA" id="ARBA00034078"/>
    </source>
</evidence>
<dbReference type="Pfam" id="PF00175">
    <property type="entry name" value="NAD_binding_1"/>
    <property type="match status" value="1"/>
</dbReference>
<dbReference type="SUPFAM" id="SSF63380">
    <property type="entry name" value="Riboflavin synthase domain-like"/>
    <property type="match status" value="1"/>
</dbReference>
<dbReference type="InterPro" id="IPR017938">
    <property type="entry name" value="Riboflavin_synthase-like_b-brl"/>
</dbReference>
<evidence type="ECO:0000256" key="12">
    <source>
        <dbReference type="PIRSR" id="PIRSR006816-2"/>
    </source>
</evidence>
<keyword evidence="9 12" id="KW-0411">Iron-sulfur</keyword>
<dbReference type="PANTHER" id="PTHR43513:SF3">
    <property type="entry name" value="DIHYDROOROTATE DEHYDROGENASE B (NAD(+)), ELECTRON TRANSFER SUBUNIT-RELATED"/>
    <property type="match status" value="1"/>
</dbReference>
<name>A0AAU7V6Q6_9ACTO</name>
<evidence type="ECO:0000256" key="4">
    <source>
        <dbReference type="ARBA" id="ARBA00022714"/>
    </source>
</evidence>
<dbReference type="PROSITE" id="PS51384">
    <property type="entry name" value="FAD_FR"/>
    <property type="match status" value="1"/>
</dbReference>
<dbReference type="Gene3D" id="3.40.50.80">
    <property type="entry name" value="Nucleotide-binding domain of ferredoxin-NADP reductase (FNR) module"/>
    <property type="match status" value="1"/>
</dbReference>
<dbReference type="InterPro" id="IPR039261">
    <property type="entry name" value="FNR_nucleotide-bd"/>
</dbReference>
<dbReference type="SUPFAM" id="SSF52343">
    <property type="entry name" value="Ferredoxin reductase-like, C-terminal NADP-linked domain"/>
    <property type="match status" value="1"/>
</dbReference>
<dbReference type="PRINTS" id="PR00409">
    <property type="entry name" value="PHDIOXRDTASE"/>
</dbReference>
<evidence type="ECO:0000256" key="8">
    <source>
        <dbReference type="ARBA" id="ARBA00023004"/>
    </source>
</evidence>
<dbReference type="CDD" id="cd06218">
    <property type="entry name" value="DHOD_e_trans"/>
    <property type="match status" value="1"/>
</dbReference>
<comment type="similarity">
    <text evidence="1">Belongs to the PyrK family.</text>
</comment>
<dbReference type="GO" id="GO:0046872">
    <property type="term" value="F:metal ion binding"/>
    <property type="evidence" value="ECO:0007669"/>
    <property type="project" value="UniProtKB-KW"/>
</dbReference>
<dbReference type="Gene3D" id="2.10.240.10">
    <property type="entry name" value="Dihydroorotate dehydrogenase, electron transfer subunit"/>
    <property type="match status" value="1"/>
</dbReference>
<dbReference type="Pfam" id="PF10418">
    <property type="entry name" value="DHODB_Fe-S_bind"/>
    <property type="match status" value="1"/>
</dbReference>
<feature type="binding site" evidence="12">
    <location>
        <position position="216"/>
    </location>
    <ligand>
        <name>[2Fe-2S] cluster</name>
        <dbReference type="ChEBI" id="CHEBI:190135"/>
    </ligand>
</feature>
<keyword evidence="4 12" id="KW-0001">2Fe-2S</keyword>
<dbReference type="InterPro" id="IPR012165">
    <property type="entry name" value="Cyt_c3_hydrogenase_gsu"/>
</dbReference>
<dbReference type="KEGG" id="sapp:SAC06_10070"/>
<reference evidence="14" key="1">
    <citation type="submission" date="2023-11" db="EMBL/GenBank/DDBJ databases">
        <title>Scrofimicrobium hongkongense sp. nov., isolated from a patient with peritonitis.</title>
        <authorList>
            <person name="Lao H.Y."/>
            <person name="Wong A.Y.P."/>
            <person name="Ng T.L."/>
            <person name="Wong R.Y.L."/>
            <person name="Yau M.C.Y."/>
            <person name="Lam J.Y.W."/>
            <person name="Siu G.K.H."/>
        </authorList>
    </citation>
    <scope>NUCLEOTIDE SEQUENCE</scope>
    <source>
        <strain evidence="14">R131</strain>
    </source>
</reference>
<organism evidence="14">
    <name type="scientific">Scrofimicrobium appendicitidis</name>
    <dbReference type="NCBI Taxonomy" id="3079930"/>
    <lineage>
        <taxon>Bacteria</taxon>
        <taxon>Bacillati</taxon>
        <taxon>Actinomycetota</taxon>
        <taxon>Actinomycetes</taxon>
        <taxon>Actinomycetales</taxon>
        <taxon>Actinomycetaceae</taxon>
        <taxon>Scrofimicrobium</taxon>
    </lineage>
</organism>
<accession>A0AAU7V6Q6</accession>
<evidence type="ECO:0000256" key="11">
    <source>
        <dbReference type="PIRSR" id="PIRSR006816-1"/>
    </source>
</evidence>
<feature type="domain" description="FAD-binding FR-type" evidence="13">
    <location>
        <begin position="2"/>
        <end position="97"/>
    </location>
</feature>
<feature type="binding site" evidence="12">
    <location>
        <position position="219"/>
    </location>
    <ligand>
        <name>[2Fe-2S] cluster</name>
        <dbReference type="ChEBI" id="CHEBI:190135"/>
    </ligand>
</feature>
<comment type="cofactor">
    <cofactor evidence="11">
        <name>FAD</name>
        <dbReference type="ChEBI" id="CHEBI:57692"/>
    </cofactor>
    <text evidence="11">Binds 1 FAD per subunit.</text>
</comment>
<keyword evidence="8 12" id="KW-0408">Iron</keyword>
<evidence type="ECO:0000256" key="6">
    <source>
        <dbReference type="ARBA" id="ARBA00022827"/>
    </source>
</evidence>
<dbReference type="GO" id="GO:0016491">
    <property type="term" value="F:oxidoreductase activity"/>
    <property type="evidence" value="ECO:0007669"/>
    <property type="project" value="InterPro"/>
</dbReference>
<keyword evidence="3 11" id="KW-0285">Flavoprotein</keyword>
<feature type="binding site" evidence="12">
    <location>
        <position position="211"/>
    </location>
    <ligand>
        <name>[2Fe-2S] cluster</name>
        <dbReference type="ChEBI" id="CHEBI:190135"/>
    </ligand>
</feature>
<dbReference type="InterPro" id="IPR019480">
    <property type="entry name" value="Dihydroorotate_DH_Fe-S-bd"/>
</dbReference>
<comment type="cofactor">
    <cofactor evidence="10">
        <name>[2Fe-2S] cluster</name>
        <dbReference type="ChEBI" id="CHEBI:190135"/>
    </cofactor>
</comment>
<evidence type="ECO:0000256" key="3">
    <source>
        <dbReference type="ARBA" id="ARBA00022630"/>
    </source>
</evidence>
<evidence type="ECO:0000256" key="5">
    <source>
        <dbReference type="ARBA" id="ARBA00022723"/>
    </source>
</evidence>
<proteinExistence type="inferred from homology"/>
<keyword evidence="5 12" id="KW-0479">Metal-binding</keyword>
<feature type="binding site" evidence="12">
    <location>
        <position position="231"/>
    </location>
    <ligand>
        <name>[2Fe-2S] cluster</name>
        <dbReference type="ChEBI" id="CHEBI:190135"/>
    </ligand>
</feature>
<dbReference type="GO" id="GO:0051537">
    <property type="term" value="F:2 iron, 2 sulfur cluster binding"/>
    <property type="evidence" value="ECO:0007669"/>
    <property type="project" value="UniProtKB-KW"/>
</dbReference>
<evidence type="ECO:0000256" key="2">
    <source>
        <dbReference type="ARBA" id="ARBA00022448"/>
    </source>
</evidence>
<dbReference type="GO" id="GO:0006221">
    <property type="term" value="P:pyrimidine nucleotide biosynthetic process"/>
    <property type="evidence" value="ECO:0007669"/>
    <property type="project" value="InterPro"/>
</dbReference>
<evidence type="ECO:0000256" key="1">
    <source>
        <dbReference type="ARBA" id="ARBA00006422"/>
    </source>
</evidence>
<dbReference type="EMBL" id="CP138335">
    <property type="protein sequence ID" value="XBW07970.1"/>
    <property type="molecule type" value="Genomic_DNA"/>
</dbReference>
<keyword evidence="6 11" id="KW-0274">FAD</keyword>
<dbReference type="AlphaFoldDB" id="A0AAU7V6Q6"/>
<dbReference type="Gene3D" id="2.40.30.10">
    <property type="entry name" value="Translation factors"/>
    <property type="match status" value="1"/>
</dbReference>
<protein>
    <submittedName>
        <fullName evidence="14">Dihydroorotate dehydrogenase electron transfer subunit</fullName>
    </submittedName>
</protein>
<evidence type="ECO:0000313" key="14">
    <source>
        <dbReference type="EMBL" id="XBW07970.1"/>
    </source>
</evidence>
<keyword evidence="2" id="KW-0813">Transport</keyword>
<dbReference type="GO" id="GO:0050660">
    <property type="term" value="F:flavin adenine dinucleotide binding"/>
    <property type="evidence" value="ECO:0007669"/>
    <property type="project" value="InterPro"/>
</dbReference>
<evidence type="ECO:0000259" key="13">
    <source>
        <dbReference type="PROSITE" id="PS51384"/>
    </source>
</evidence>
<feature type="binding site" evidence="11">
    <location>
        <begin position="71"/>
        <end position="72"/>
    </location>
    <ligand>
        <name>FAD</name>
        <dbReference type="ChEBI" id="CHEBI:57692"/>
    </ligand>
</feature>
<keyword evidence="7" id="KW-0249">Electron transport</keyword>